<comment type="caution">
    <text evidence="2">The sequence shown here is derived from an EMBL/GenBank/DDBJ whole genome shotgun (WGS) entry which is preliminary data.</text>
</comment>
<dbReference type="RefSeq" id="WP_212015255.1">
    <property type="nucleotide sequence ID" value="NZ_JAAFYZ010000128.1"/>
</dbReference>
<evidence type="ECO:0000313" key="3">
    <source>
        <dbReference type="Proteomes" id="UP000730482"/>
    </source>
</evidence>
<feature type="chain" id="PRO_5045599901" evidence="1">
    <location>
        <begin position="26"/>
        <end position="46"/>
    </location>
</feature>
<accession>A0ABS5KYL6</accession>
<proteinExistence type="predicted"/>
<sequence length="46" mass="4687">MKKGYRKFAAAAALASALAVGAMTAAPASATVIHPHCHQGSVCHPW</sequence>
<keyword evidence="1" id="KW-0732">Signal</keyword>
<name>A0ABS5KYL6_9ACTN</name>
<evidence type="ECO:0000313" key="2">
    <source>
        <dbReference type="EMBL" id="MBS2551153.1"/>
    </source>
</evidence>
<organism evidence="2 3">
    <name type="scientific">Catenulispora pinistramenti</name>
    <dbReference type="NCBI Taxonomy" id="2705254"/>
    <lineage>
        <taxon>Bacteria</taxon>
        <taxon>Bacillati</taxon>
        <taxon>Actinomycetota</taxon>
        <taxon>Actinomycetes</taxon>
        <taxon>Catenulisporales</taxon>
        <taxon>Catenulisporaceae</taxon>
        <taxon>Catenulispora</taxon>
    </lineage>
</organism>
<keyword evidence="3" id="KW-1185">Reference proteome</keyword>
<gene>
    <name evidence="2" type="ORF">KGQ19_30220</name>
</gene>
<dbReference type="EMBL" id="JAAFYZ010000128">
    <property type="protein sequence ID" value="MBS2551153.1"/>
    <property type="molecule type" value="Genomic_DNA"/>
</dbReference>
<dbReference type="Proteomes" id="UP000730482">
    <property type="component" value="Unassembled WGS sequence"/>
</dbReference>
<feature type="signal peptide" evidence="1">
    <location>
        <begin position="1"/>
        <end position="25"/>
    </location>
</feature>
<protein>
    <submittedName>
        <fullName evidence="2">Uncharacterized protein</fullName>
    </submittedName>
</protein>
<evidence type="ECO:0000256" key="1">
    <source>
        <dbReference type="SAM" id="SignalP"/>
    </source>
</evidence>
<reference evidence="2 3" key="1">
    <citation type="submission" date="2020-02" db="EMBL/GenBank/DDBJ databases">
        <title>Acidophilic actinobacteria isolated from forest soil.</title>
        <authorList>
            <person name="Golinska P."/>
        </authorList>
    </citation>
    <scope>NUCLEOTIDE SEQUENCE [LARGE SCALE GENOMIC DNA]</scope>
    <source>
        <strain evidence="2 3">NL8</strain>
    </source>
</reference>